<protein>
    <recommendedName>
        <fullName evidence="3">Rod shape-determining protein MreD</fullName>
    </recommendedName>
</protein>
<name>A0A382CEW6_9ZZZZ</name>
<evidence type="ECO:0008006" key="3">
    <source>
        <dbReference type="Google" id="ProtNLM"/>
    </source>
</evidence>
<feature type="transmembrane region" description="Helical" evidence="1">
    <location>
        <begin position="135"/>
        <end position="156"/>
    </location>
</feature>
<evidence type="ECO:0000313" key="2">
    <source>
        <dbReference type="EMBL" id="SVB24359.1"/>
    </source>
</evidence>
<organism evidence="2">
    <name type="scientific">marine metagenome</name>
    <dbReference type="NCBI Taxonomy" id="408172"/>
    <lineage>
        <taxon>unclassified sequences</taxon>
        <taxon>metagenomes</taxon>
        <taxon>ecological metagenomes</taxon>
    </lineage>
</organism>
<feature type="transmembrane region" description="Helical" evidence="1">
    <location>
        <begin position="106"/>
        <end position="129"/>
    </location>
</feature>
<evidence type="ECO:0000256" key="1">
    <source>
        <dbReference type="SAM" id="Phobius"/>
    </source>
</evidence>
<feature type="transmembrane region" description="Helical" evidence="1">
    <location>
        <begin position="12"/>
        <end position="31"/>
    </location>
</feature>
<feature type="transmembrane region" description="Helical" evidence="1">
    <location>
        <begin position="81"/>
        <end position="99"/>
    </location>
</feature>
<keyword evidence="1" id="KW-0812">Transmembrane</keyword>
<accession>A0A382CEW6</accession>
<gene>
    <name evidence="2" type="ORF">METZ01_LOCUS177213</name>
</gene>
<dbReference type="AlphaFoldDB" id="A0A382CEW6"/>
<keyword evidence="1" id="KW-1133">Transmembrane helix</keyword>
<proteinExistence type="predicted"/>
<keyword evidence="1" id="KW-0472">Membrane</keyword>
<reference evidence="2" key="1">
    <citation type="submission" date="2018-05" db="EMBL/GenBank/DDBJ databases">
        <authorList>
            <person name="Lanie J.A."/>
            <person name="Ng W.-L."/>
            <person name="Kazmierczak K.M."/>
            <person name="Andrzejewski T.M."/>
            <person name="Davidsen T.M."/>
            <person name="Wayne K.J."/>
            <person name="Tettelin H."/>
            <person name="Glass J.I."/>
            <person name="Rusch D."/>
            <person name="Podicherti R."/>
            <person name="Tsui H.-C.T."/>
            <person name="Winkler M.E."/>
        </authorList>
    </citation>
    <scope>NUCLEOTIDE SEQUENCE</scope>
</reference>
<sequence length="163" mass="19792">MHLSKYFNSFIIYNILLIIFFSLTVNGLPIFPIVNKIFYSIFHFLIIYLGIYYYRKKLYLIYFLYGLGFDLFWINEIGPHLIVFMLALMIFYLTFKYLNNLRKMNIYLMLLITQITMILFEMIISQLMFGFSFNLNYFLEIAFLSIIFSYPVFIIFSKIDKFI</sequence>
<dbReference type="EMBL" id="UINC01034082">
    <property type="protein sequence ID" value="SVB24359.1"/>
    <property type="molecule type" value="Genomic_DNA"/>
</dbReference>
<feature type="transmembrane region" description="Helical" evidence="1">
    <location>
        <begin position="37"/>
        <end position="54"/>
    </location>
</feature>